<dbReference type="Pfam" id="PF02321">
    <property type="entry name" value="OEP"/>
    <property type="match status" value="2"/>
</dbReference>
<dbReference type="HOGENOM" id="CLU_012817_10_4_0"/>
<dbReference type="RefSeq" id="WP_013886846.1">
    <property type="nucleotide sequence ID" value="NC_015672.1"/>
</dbReference>
<dbReference type="KEGG" id="fsi:Flexsi_1733"/>
<feature type="coiled-coil region" evidence="8">
    <location>
        <begin position="171"/>
        <end position="198"/>
    </location>
</feature>
<evidence type="ECO:0000256" key="6">
    <source>
        <dbReference type="ARBA" id="ARBA00023136"/>
    </source>
</evidence>
<sequence>MKKLFVLIMLLAAVNTFALSLDKLKEKAIENRPVLQKYRLDTGISEENVRYQKGEFMPSADLGYQYNQLDEDAMFENSENSNLYISLSYNLFDGFRDKYNLKSAKEMKKVSLFELQSKQQDIKLDVAAAYLNVYRNQRYLEVRQNAFKLYKEKYEDAKLKYDVGVMKWSEVLKIKVEMDNAKQELLKAQAELDKSLNTLSRKVNAEIKIEDINFQLLETIPEFHKYDFYKGKMYAVRSELKALETVVQARQYSVGASKSSLYPKVDLSMRYSNSADSVNPYGDNEEDELRGQVNVSFNIFNGFQKYANINKAKLEMRKSKMDVMELKLDLKNQLQNVFEDKTVALKNLEVARTSLKEAEENLRVTEASFNEGIATSTDILDAIYYLSRAKYNVINARTQVFLNYFKLQRVIENL</sequence>
<reference evidence="11" key="2">
    <citation type="submission" date="2011-06" db="EMBL/GenBank/DDBJ databases">
        <title>The complete genome of Flexistipes sinusarabici DSM 4947.</title>
        <authorList>
            <person name="Lucas S."/>
            <person name="Han J."/>
            <person name="Lapidus A."/>
            <person name="Bruce D."/>
            <person name="Goodwin L."/>
            <person name="Pitluck S."/>
            <person name="Peters L."/>
            <person name="Kyrpides N."/>
            <person name="Mavromatis K."/>
            <person name="Ivanova N."/>
            <person name="Mikhailova N."/>
            <person name="Chertkov O."/>
            <person name="Detter J.C."/>
            <person name="Tapia R."/>
            <person name="Han C."/>
            <person name="Land M."/>
            <person name="Hauser L."/>
            <person name="Markowitz V."/>
            <person name="Cheng J.-F."/>
            <person name="Hugenholtz P."/>
            <person name="Woyke T."/>
            <person name="Wu D."/>
            <person name="Spring S."/>
            <person name="Schroeder M."/>
            <person name="Brambilla E."/>
            <person name="Klenk H.-P."/>
            <person name="Eisen J.A."/>
        </authorList>
    </citation>
    <scope>NUCLEOTIDE SEQUENCE [LARGE SCALE GENOMIC DNA]</scope>
    <source>
        <strain evidence="11">DSM 4947 / MAS 10</strain>
    </source>
</reference>
<evidence type="ECO:0000313" key="11">
    <source>
        <dbReference type="Proteomes" id="UP000006621"/>
    </source>
</evidence>
<reference evidence="10 11" key="1">
    <citation type="journal article" date="2011" name="Stand. Genomic Sci.">
        <title>Genome sequence of the moderately thermophilic halophile Flexistipes sinusarabici strain (MAS10).</title>
        <authorList>
            <person name="Lapidus A."/>
            <person name="Chertkov O."/>
            <person name="Nolan M."/>
            <person name="Lucas S."/>
            <person name="Hammon N."/>
            <person name="Deshpande S."/>
            <person name="Cheng J.F."/>
            <person name="Tapia R."/>
            <person name="Han C."/>
            <person name="Goodwin L."/>
            <person name="Pitluck S."/>
            <person name="Liolios K."/>
            <person name="Pagani I."/>
            <person name="Ivanova N."/>
            <person name="Huntemann M."/>
            <person name="Mavromatis K."/>
            <person name="Mikhailova N."/>
            <person name="Pati A."/>
            <person name="Chen A."/>
            <person name="Palaniappan K."/>
            <person name="Land M."/>
            <person name="Hauser L."/>
            <person name="Brambilla E.M."/>
            <person name="Rohde M."/>
            <person name="Abt B."/>
            <person name="Spring S."/>
            <person name="Goker M."/>
            <person name="Bristow J."/>
            <person name="Eisen J.A."/>
            <person name="Markowitz V."/>
            <person name="Hugenholtz P."/>
            <person name="Kyrpides N.C."/>
            <person name="Klenk H.P."/>
            <person name="Woyke T."/>
        </authorList>
    </citation>
    <scope>NUCLEOTIDE SEQUENCE [LARGE SCALE GENOMIC DNA]</scope>
    <source>
        <strain evidence="11">DSM 4947 / MAS 10</strain>
    </source>
</reference>
<evidence type="ECO:0000256" key="3">
    <source>
        <dbReference type="ARBA" id="ARBA00022448"/>
    </source>
</evidence>
<keyword evidence="5" id="KW-0812">Transmembrane</keyword>
<keyword evidence="4" id="KW-1134">Transmembrane beta strand</keyword>
<feature type="coiled-coil region" evidence="8">
    <location>
        <begin position="309"/>
        <end position="368"/>
    </location>
</feature>
<dbReference type="eggNOG" id="COG1538">
    <property type="taxonomic scope" value="Bacteria"/>
</dbReference>
<name>F8E9W4_FLESM</name>
<evidence type="ECO:0000313" key="10">
    <source>
        <dbReference type="EMBL" id="AEI15375.1"/>
    </source>
</evidence>
<organism evidence="10 11">
    <name type="scientific">Flexistipes sinusarabici (strain ATCC 49648 / DSM 4947 / MAS 10)</name>
    <dbReference type="NCBI Taxonomy" id="717231"/>
    <lineage>
        <taxon>Bacteria</taxon>
        <taxon>Pseudomonadati</taxon>
        <taxon>Deferribacterota</taxon>
        <taxon>Deferribacteres</taxon>
        <taxon>Deferribacterales</taxon>
        <taxon>Flexistipitaceae</taxon>
        <taxon>Flexistipes</taxon>
    </lineage>
</organism>
<protein>
    <submittedName>
        <fullName evidence="10">Outer membrane efflux protein</fullName>
    </submittedName>
</protein>
<comment type="similarity">
    <text evidence="2">Belongs to the outer membrane factor (OMF) (TC 1.B.17) family.</text>
</comment>
<dbReference type="InterPro" id="IPR003423">
    <property type="entry name" value="OMP_efflux"/>
</dbReference>
<dbReference type="Proteomes" id="UP000006621">
    <property type="component" value="Chromosome"/>
</dbReference>
<keyword evidence="6" id="KW-0472">Membrane</keyword>
<dbReference type="EMBL" id="CP002858">
    <property type="protein sequence ID" value="AEI15375.1"/>
    <property type="molecule type" value="Genomic_DNA"/>
</dbReference>
<evidence type="ECO:0000256" key="8">
    <source>
        <dbReference type="SAM" id="Coils"/>
    </source>
</evidence>
<evidence type="ECO:0000256" key="5">
    <source>
        <dbReference type="ARBA" id="ARBA00022692"/>
    </source>
</evidence>
<accession>F8E9W4</accession>
<dbReference type="InterPro" id="IPR051906">
    <property type="entry name" value="TolC-like"/>
</dbReference>
<dbReference type="Gene3D" id="1.20.1600.10">
    <property type="entry name" value="Outer membrane efflux proteins (OEP)"/>
    <property type="match status" value="1"/>
</dbReference>
<dbReference type="GO" id="GO:0015288">
    <property type="term" value="F:porin activity"/>
    <property type="evidence" value="ECO:0007669"/>
    <property type="project" value="TreeGrafter"/>
</dbReference>
<evidence type="ECO:0000256" key="9">
    <source>
        <dbReference type="SAM" id="SignalP"/>
    </source>
</evidence>
<keyword evidence="11" id="KW-1185">Reference proteome</keyword>
<dbReference type="OrthoDB" id="9814032at2"/>
<evidence type="ECO:0000256" key="1">
    <source>
        <dbReference type="ARBA" id="ARBA00004442"/>
    </source>
</evidence>
<keyword evidence="9" id="KW-0732">Signal</keyword>
<dbReference type="SUPFAM" id="SSF56954">
    <property type="entry name" value="Outer membrane efflux proteins (OEP)"/>
    <property type="match status" value="1"/>
</dbReference>
<proteinExistence type="inferred from homology"/>
<keyword evidence="7" id="KW-0998">Cell outer membrane</keyword>
<evidence type="ECO:0000256" key="7">
    <source>
        <dbReference type="ARBA" id="ARBA00023237"/>
    </source>
</evidence>
<dbReference type="PANTHER" id="PTHR30026:SF20">
    <property type="entry name" value="OUTER MEMBRANE PROTEIN TOLC"/>
    <property type="match status" value="1"/>
</dbReference>
<keyword evidence="8" id="KW-0175">Coiled coil</keyword>
<comment type="subcellular location">
    <subcellularLocation>
        <location evidence="1">Cell outer membrane</location>
    </subcellularLocation>
</comment>
<evidence type="ECO:0000256" key="4">
    <source>
        <dbReference type="ARBA" id="ARBA00022452"/>
    </source>
</evidence>
<keyword evidence="3" id="KW-0813">Transport</keyword>
<dbReference type="GO" id="GO:0009279">
    <property type="term" value="C:cell outer membrane"/>
    <property type="evidence" value="ECO:0007669"/>
    <property type="project" value="UniProtKB-SubCell"/>
</dbReference>
<feature type="chain" id="PRO_5003375853" evidence="9">
    <location>
        <begin position="19"/>
        <end position="414"/>
    </location>
</feature>
<dbReference type="GO" id="GO:0015562">
    <property type="term" value="F:efflux transmembrane transporter activity"/>
    <property type="evidence" value="ECO:0007669"/>
    <property type="project" value="InterPro"/>
</dbReference>
<feature type="signal peptide" evidence="9">
    <location>
        <begin position="1"/>
        <end position="18"/>
    </location>
</feature>
<dbReference type="PANTHER" id="PTHR30026">
    <property type="entry name" value="OUTER MEMBRANE PROTEIN TOLC"/>
    <property type="match status" value="1"/>
</dbReference>
<dbReference type="AlphaFoldDB" id="F8E9W4"/>
<gene>
    <name evidence="10" type="ordered locus">Flexsi_1733</name>
</gene>
<dbReference type="STRING" id="717231.Flexsi_1733"/>
<dbReference type="GO" id="GO:1990281">
    <property type="term" value="C:efflux pump complex"/>
    <property type="evidence" value="ECO:0007669"/>
    <property type="project" value="TreeGrafter"/>
</dbReference>
<evidence type="ECO:0000256" key="2">
    <source>
        <dbReference type="ARBA" id="ARBA00007613"/>
    </source>
</evidence>